<dbReference type="EMBL" id="JACHIW010000001">
    <property type="protein sequence ID" value="MBB5157264.1"/>
    <property type="molecule type" value="Genomic_DNA"/>
</dbReference>
<evidence type="ECO:0000256" key="4">
    <source>
        <dbReference type="PIRNR" id="PIRNR006078"/>
    </source>
</evidence>
<keyword evidence="3 4" id="KW-0418">Kinase</keyword>
<dbReference type="RefSeq" id="WP_184728250.1">
    <property type="nucleotide sequence ID" value="NZ_JACHIW010000001.1"/>
</dbReference>
<evidence type="ECO:0000313" key="6">
    <source>
        <dbReference type="Proteomes" id="UP000584374"/>
    </source>
</evidence>
<dbReference type="Pfam" id="PF02595">
    <property type="entry name" value="Gly_kinase"/>
    <property type="match status" value="2"/>
</dbReference>
<dbReference type="Gene3D" id="3.90.1510.10">
    <property type="entry name" value="Glycerate kinase, domain 2"/>
    <property type="match status" value="2"/>
</dbReference>
<dbReference type="InterPro" id="IPR004381">
    <property type="entry name" value="Glycerate_kinase"/>
</dbReference>
<evidence type="ECO:0000313" key="5">
    <source>
        <dbReference type="EMBL" id="MBB5157264.1"/>
    </source>
</evidence>
<name>A0A840Q927_9PSEU</name>
<evidence type="ECO:0000256" key="2">
    <source>
        <dbReference type="ARBA" id="ARBA00022679"/>
    </source>
</evidence>
<gene>
    <name evidence="5" type="ORF">BJ970_004798</name>
</gene>
<organism evidence="5 6">
    <name type="scientific">Saccharopolyspora phatthalungensis</name>
    <dbReference type="NCBI Taxonomy" id="664693"/>
    <lineage>
        <taxon>Bacteria</taxon>
        <taxon>Bacillati</taxon>
        <taxon>Actinomycetota</taxon>
        <taxon>Actinomycetes</taxon>
        <taxon>Pseudonocardiales</taxon>
        <taxon>Pseudonocardiaceae</taxon>
        <taxon>Saccharopolyspora</taxon>
    </lineage>
</organism>
<protein>
    <submittedName>
        <fullName evidence="5">Glycerate kinase</fullName>
        <ecNumber evidence="5">2.7.1.31</ecNumber>
    </submittedName>
</protein>
<evidence type="ECO:0000256" key="1">
    <source>
        <dbReference type="ARBA" id="ARBA00006284"/>
    </source>
</evidence>
<evidence type="ECO:0000256" key="3">
    <source>
        <dbReference type="ARBA" id="ARBA00022777"/>
    </source>
</evidence>
<dbReference type="EC" id="2.7.1.31" evidence="5"/>
<comment type="similarity">
    <text evidence="1 4">Belongs to the glycerate kinase type-1 family.</text>
</comment>
<comment type="caution">
    <text evidence="5">The sequence shown here is derived from an EMBL/GenBank/DDBJ whole genome shotgun (WGS) entry which is preliminary data.</text>
</comment>
<dbReference type="GO" id="GO:0008887">
    <property type="term" value="F:glycerate kinase activity"/>
    <property type="evidence" value="ECO:0007669"/>
    <property type="project" value="UniProtKB-UniRule"/>
</dbReference>
<dbReference type="PANTHER" id="PTHR21599">
    <property type="entry name" value="GLYCERATE KINASE"/>
    <property type="match status" value="1"/>
</dbReference>
<dbReference type="InterPro" id="IPR018193">
    <property type="entry name" value="Glyc_kinase_flavodox-like_fold"/>
</dbReference>
<dbReference type="GO" id="GO:0031388">
    <property type="term" value="P:organic acid phosphorylation"/>
    <property type="evidence" value="ECO:0007669"/>
    <property type="project" value="UniProtKB-UniRule"/>
</dbReference>
<reference evidence="5 6" key="1">
    <citation type="submission" date="2020-08" db="EMBL/GenBank/DDBJ databases">
        <title>Sequencing the genomes of 1000 actinobacteria strains.</title>
        <authorList>
            <person name="Klenk H.-P."/>
        </authorList>
    </citation>
    <scope>NUCLEOTIDE SEQUENCE [LARGE SCALE GENOMIC DNA]</scope>
    <source>
        <strain evidence="5 6">DSM 45584</strain>
    </source>
</reference>
<dbReference type="InterPro" id="IPR036129">
    <property type="entry name" value="Glycerate_kinase_sf"/>
</dbReference>
<proteinExistence type="inferred from homology"/>
<keyword evidence="2 4" id="KW-0808">Transferase</keyword>
<dbReference type="Gene3D" id="3.40.50.10350">
    <property type="entry name" value="Glycerate kinase, domain 1"/>
    <property type="match status" value="2"/>
</dbReference>
<dbReference type="InterPro" id="IPR018197">
    <property type="entry name" value="Glycerate_kinase_RE-like"/>
</dbReference>
<dbReference type="SUPFAM" id="SSF110738">
    <property type="entry name" value="Glycerate kinase I"/>
    <property type="match status" value="1"/>
</dbReference>
<accession>A0A840Q927</accession>
<dbReference type="AlphaFoldDB" id="A0A840Q927"/>
<keyword evidence="6" id="KW-1185">Reference proteome</keyword>
<dbReference type="PIRSF" id="PIRSF006078">
    <property type="entry name" value="GlxK"/>
    <property type="match status" value="1"/>
</dbReference>
<dbReference type="Proteomes" id="UP000584374">
    <property type="component" value="Unassembled WGS sequence"/>
</dbReference>
<sequence length="337" mass="33584">MHVVAAPDKFRGTATAPEVAAVIAEAVDALGGTCTQLPLADGGEGTLEAFGGPNRSTEVTGPLGLPVQADWRLDAGGRAVVEMARASGLALAGGREGNDPLAATTRGSGELIAAAIRSGARRVIVGLGGSATTDGGAGALEVLADLAPLNGPGAVAEVVVCCDVLTPFTEASRVFGPQKGATPSQVEELTRRLERLQGAYLDRFGVDLAQLPGAGAAGGLAGGLAALGAQLVPGFSVIAEEAGLRDALAHADLVVTGEGLLDAGSFDGKVVGGVAANAAEFGVPVLAVVGAIDADARDRIRAVSLLEQFGETAAMQSTTDCIRLAVAKHLTDRMDLP</sequence>
<dbReference type="PANTHER" id="PTHR21599:SF0">
    <property type="entry name" value="GLYCERATE KINASE"/>
    <property type="match status" value="1"/>
</dbReference>